<dbReference type="AlphaFoldDB" id="A0A1J1LUB3"/>
<name>A0A1J1LUB3_9CYAN</name>
<protein>
    <submittedName>
        <fullName evidence="1">Uncharacterized protein</fullName>
    </submittedName>
</protein>
<organism evidence="1 2">
    <name type="scientific">Planktothrix tepida PCC 9214</name>
    <dbReference type="NCBI Taxonomy" id="671072"/>
    <lineage>
        <taxon>Bacteria</taxon>
        <taxon>Bacillati</taxon>
        <taxon>Cyanobacteriota</taxon>
        <taxon>Cyanophyceae</taxon>
        <taxon>Oscillatoriophycideae</taxon>
        <taxon>Oscillatoriales</taxon>
        <taxon>Microcoleaceae</taxon>
        <taxon>Planktothrix</taxon>
    </lineage>
</organism>
<keyword evidence="2" id="KW-1185">Reference proteome</keyword>
<proteinExistence type="predicted"/>
<accession>A0A1J1LUB3</accession>
<dbReference type="Proteomes" id="UP000184315">
    <property type="component" value="Unassembled WGS sequence"/>
</dbReference>
<sequence length="64" mass="7446">MLSLHLIIGASKFSIDSELAQEDSILEECQNFNPINPSQKIYSLMLPFIDFEERFFYYTSVSMC</sequence>
<dbReference type="EMBL" id="CZDF01000192">
    <property type="protein sequence ID" value="CUR36195.1"/>
    <property type="molecule type" value="Genomic_DNA"/>
</dbReference>
<evidence type="ECO:0000313" key="2">
    <source>
        <dbReference type="Proteomes" id="UP000184315"/>
    </source>
</evidence>
<gene>
    <name evidence="1" type="ORF">PL9214880001</name>
</gene>
<evidence type="ECO:0000313" key="1">
    <source>
        <dbReference type="EMBL" id="CUR36195.1"/>
    </source>
</evidence>
<reference evidence="2" key="1">
    <citation type="submission" date="2015-10" db="EMBL/GenBank/DDBJ databases">
        <authorList>
            <person name="Regsiter A."/>
            <person name="william w."/>
        </authorList>
    </citation>
    <scope>NUCLEOTIDE SEQUENCE [LARGE SCALE GENOMIC DNA]</scope>
</reference>